<evidence type="ECO:0000313" key="1">
    <source>
        <dbReference type="EMBL" id="RMD77116.1"/>
    </source>
</evidence>
<sequence length="143" mass="16175">MNTRIANVGQVFLMYFHPKNIKLVRRGGDKNLSFEIGDIQDTQELAVTVLSVSETYQITSVVVGFISSLFEGEHIDFVRPEHRSINDTLKNNPFRAHLTKSQLSKLFKILRAIYPPTPGGMFTSSDGESVFDLRNIHGYIEES</sequence>
<evidence type="ECO:0000313" key="2">
    <source>
        <dbReference type="Proteomes" id="UP000269410"/>
    </source>
</evidence>
<reference evidence="1 2" key="1">
    <citation type="submission" date="2018-10" db="EMBL/GenBank/DDBJ databases">
        <title>Thermophilic Lithotrophy and Phototrophy in an Intertidal, Iron-rich, Geothermal Spring.</title>
        <authorList>
            <person name="Ward L.M."/>
            <person name="Idei A."/>
            <person name="Nakagawa M."/>
            <person name="Ueno Y."/>
            <person name="Fischer W."/>
            <person name="Mcglynn S.E."/>
        </authorList>
    </citation>
    <scope>NUCLEOTIDE SEQUENCE [LARGE SCALE GENOMIC DNA]</scope>
    <source>
        <strain evidence="1">J137</strain>
    </source>
</reference>
<dbReference type="Proteomes" id="UP000269410">
    <property type="component" value="Unassembled WGS sequence"/>
</dbReference>
<comment type="caution">
    <text evidence="1">The sequence shown here is derived from an EMBL/GenBank/DDBJ whole genome shotgun (WGS) entry which is preliminary data.</text>
</comment>
<protein>
    <submittedName>
        <fullName evidence="1">Uncharacterized protein</fullName>
    </submittedName>
</protein>
<name>A0A3M0Z0Y3_9BACT</name>
<organism evidence="1 2">
    <name type="scientific">Candidatus Dojkabacteria bacterium</name>
    <dbReference type="NCBI Taxonomy" id="2099670"/>
    <lineage>
        <taxon>Bacteria</taxon>
        <taxon>Candidatus Dojkabacteria</taxon>
    </lineage>
</organism>
<dbReference type="EMBL" id="RFKV01000061">
    <property type="protein sequence ID" value="RMD77116.1"/>
    <property type="molecule type" value="Genomic_DNA"/>
</dbReference>
<accession>A0A3M0Z0Y3</accession>
<gene>
    <name evidence="1" type="ORF">D6810_01945</name>
</gene>
<dbReference type="AlphaFoldDB" id="A0A3M0Z0Y3"/>
<proteinExistence type="predicted"/>